<dbReference type="PANTHER" id="PTHR31080">
    <property type="entry name" value="PECTINESTERASE INHIBITOR-LIKE"/>
    <property type="match status" value="1"/>
</dbReference>
<dbReference type="InterPro" id="IPR035513">
    <property type="entry name" value="Invertase/methylesterase_inhib"/>
</dbReference>
<dbReference type="InterPro" id="IPR051955">
    <property type="entry name" value="PME_Inhibitor"/>
</dbReference>
<feature type="domain" description="Pectinesterase inhibitor" evidence="3">
    <location>
        <begin position="62"/>
        <end position="222"/>
    </location>
</feature>
<dbReference type="EMBL" id="AMZH03008777">
    <property type="protein sequence ID" value="RRT58247.1"/>
    <property type="molecule type" value="Genomic_DNA"/>
</dbReference>
<dbReference type="PANTHER" id="PTHR31080:SF64">
    <property type="entry name" value="PLANT INVERTASE_PECTIN METHYLESTERASE INHIBITOR SUPERFAMILY PROTEIN"/>
    <property type="match status" value="1"/>
</dbReference>
<evidence type="ECO:0000259" key="3">
    <source>
        <dbReference type="SMART" id="SM00856"/>
    </source>
</evidence>
<dbReference type="InterPro" id="IPR006501">
    <property type="entry name" value="Pectinesterase_inhib_dom"/>
</dbReference>
<dbReference type="CDD" id="cd15798">
    <property type="entry name" value="PMEI-like_3"/>
    <property type="match status" value="1"/>
</dbReference>
<dbReference type="NCBIfam" id="TIGR01614">
    <property type="entry name" value="PME_inhib"/>
    <property type="match status" value="1"/>
</dbReference>
<protein>
    <recommendedName>
        <fullName evidence="3">Pectinesterase inhibitor domain-containing protein</fullName>
    </recommendedName>
</protein>
<keyword evidence="1" id="KW-0732">Signal</keyword>
<evidence type="ECO:0000313" key="4">
    <source>
        <dbReference type="EMBL" id="RRT58247.1"/>
    </source>
</evidence>
<keyword evidence="2" id="KW-0472">Membrane</keyword>
<dbReference type="SMART" id="SM00856">
    <property type="entry name" value="PMEI"/>
    <property type="match status" value="1"/>
</dbReference>
<dbReference type="Pfam" id="PF04043">
    <property type="entry name" value="PMEI"/>
    <property type="match status" value="1"/>
</dbReference>
<organism evidence="4 5">
    <name type="scientific">Ensete ventricosum</name>
    <name type="common">Abyssinian banana</name>
    <name type="synonym">Musa ensete</name>
    <dbReference type="NCBI Taxonomy" id="4639"/>
    <lineage>
        <taxon>Eukaryota</taxon>
        <taxon>Viridiplantae</taxon>
        <taxon>Streptophyta</taxon>
        <taxon>Embryophyta</taxon>
        <taxon>Tracheophyta</taxon>
        <taxon>Spermatophyta</taxon>
        <taxon>Magnoliopsida</taxon>
        <taxon>Liliopsida</taxon>
        <taxon>Zingiberales</taxon>
        <taxon>Musaceae</taxon>
        <taxon>Ensete</taxon>
    </lineage>
</organism>
<dbReference type="Proteomes" id="UP000287651">
    <property type="component" value="Unassembled WGS sequence"/>
</dbReference>
<accession>A0A426Z2P3</accession>
<evidence type="ECO:0000313" key="5">
    <source>
        <dbReference type="Proteomes" id="UP000287651"/>
    </source>
</evidence>
<reference evidence="4 5" key="1">
    <citation type="journal article" date="2014" name="Agronomy (Basel)">
        <title>A Draft Genome Sequence for Ensete ventricosum, the Drought-Tolerant Tree Against Hunger.</title>
        <authorList>
            <person name="Harrison J."/>
            <person name="Moore K.A."/>
            <person name="Paszkiewicz K."/>
            <person name="Jones T."/>
            <person name="Grant M."/>
            <person name="Ambacheew D."/>
            <person name="Muzemil S."/>
            <person name="Studholme D.J."/>
        </authorList>
    </citation>
    <scope>NUCLEOTIDE SEQUENCE [LARGE SCALE GENOMIC DNA]</scope>
</reference>
<name>A0A426Z2P3_ENSVE</name>
<dbReference type="SUPFAM" id="SSF101148">
    <property type="entry name" value="Plant invertase/pectin methylesterase inhibitor"/>
    <property type="match status" value="1"/>
</dbReference>
<dbReference type="GO" id="GO:0004857">
    <property type="term" value="F:enzyme inhibitor activity"/>
    <property type="evidence" value="ECO:0007669"/>
    <property type="project" value="InterPro"/>
</dbReference>
<proteinExistence type="predicted"/>
<evidence type="ECO:0000256" key="2">
    <source>
        <dbReference type="SAM" id="Phobius"/>
    </source>
</evidence>
<gene>
    <name evidence="4" type="ORF">B296_00020961</name>
</gene>
<dbReference type="AlphaFoldDB" id="A0A426Z2P3"/>
<dbReference type="Gene3D" id="1.20.140.40">
    <property type="entry name" value="Invertase/pectin methylesterase inhibitor family protein"/>
    <property type="match status" value="1"/>
</dbReference>
<keyword evidence="2" id="KW-1133">Transmembrane helix</keyword>
<keyword evidence="2" id="KW-0812">Transmembrane</keyword>
<evidence type="ECO:0000256" key="1">
    <source>
        <dbReference type="ARBA" id="ARBA00022729"/>
    </source>
</evidence>
<comment type="caution">
    <text evidence="4">The sequence shown here is derived from an EMBL/GenBank/DDBJ whole genome shotgun (WGS) entry which is preliminary data.</text>
</comment>
<feature type="transmembrane region" description="Helical" evidence="2">
    <location>
        <begin position="37"/>
        <end position="56"/>
    </location>
</feature>
<sequence>MICQDLLVENLVLAYWVNSASEFCVLLRWHRDMLPRTVLMSAFFFLLAFVTCTSVPTSPDKNATEFIRARCGGTRYPGLCYTSLSGYAATVQNSTLKLARVATNVTLARLRALCSHVSALRFASGAEHLAAALRDCAEELGDAADQVGRTATELRGLESVKESEVAWRVSSAQTWMSAALTYEGTCSDGVQNMDSGGTSSVEADVCRRVGKVKQYTSNALALVNGLVDGR</sequence>